<evidence type="ECO:0000313" key="1">
    <source>
        <dbReference type="EMBL" id="ARU05134.1"/>
    </source>
</evidence>
<proteinExistence type="predicted"/>
<sequence>MLGLMACATASASCYTILNPKGDVVYRASQPPVDMSYALHQVVPPRFGAGAKLEFGIDRASCVPVGEGVGGPSSYTVDEVVQQLVDQREPGALWGVGKGAQSVLDRQSH</sequence>
<gene>
    <name evidence="1" type="ORF">CCO03_10905</name>
</gene>
<organism evidence="1 2">
    <name type="scientific">Comamonas serinivorans</name>
    <dbReference type="NCBI Taxonomy" id="1082851"/>
    <lineage>
        <taxon>Bacteria</taxon>
        <taxon>Pseudomonadati</taxon>
        <taxon>Pseudomonadota</taxon>
        <taxon>Betaproteobacteria</taxon>
        <taxon>Burkholderiales</taxon>
        <taxon>Comamonadaceae</taxon>
        <taxon>Comamonas</taxon>
    </lineage>
</organism>
<dbReference type="Proteomes" id="UP000196138">
    <property type="component" value="Chromosome"/>
</dbReference>
<name>A0A1Y0ENB3_9BURK</name>
<dbReference type="EMBL" id="CP021455">
    <property type="protein sequence ID" value="ARU05134.1"/>
    <property type="molecule type" value="Genomic_DNA"/>
</dbReference>
<protein>
    <submittedName>
        <fullName evidence="1">Uncharacterized protein</fullName>
    </submittedName>
</protein>
<reference evidence="1 2" key="1">
    <citation type="submission" date="2017-05" db="EMBL/GenBank/DDBJ databases">
        <authorList>
            <person name="Song R."/>
            <person name="Chenine A.L."/>
            <person name="Ruprecht R.M."/>
        </authorList>
    </citation>
    <scope>NUCLEOTIDE SEQUENCE [LARGE SCALE GENOMIC DNA]</scope>
    <source>
        <strain evidence="1 2">DSM 26136</strain>
    </source>
</reference>
<dbReference type="AlphaFoldDB" id="A0A1Y0ENB3"/>
<accession>A0A1Y0ENB3</accession>
<evidence type="ECO:0000313" key="2">
    <source>
        <dbReference type="Proteomes" id="UP000196138"/>
    </source>
</evidence>
<dbReference type="KEGG" id="cser:CCO03_10905"/>
<keyword evidence="2" id="KW-1185">Reference proteome</keyword>